<feature type="transmembrane region" description="Helical" evidence="2">
    <location>
        <begin position="134"/>
        <end position="158"/>
    </location>
</feature>
<protein>
    <submittedName>
        <fullName evidence="3">Uncharacterized protein</fullName>
    </submittedName>
</protein>
<accession>A0A8S1IU84</accession>
<evidence type="ECO:0000313" key="4">
    <source>
        <dbReference type="Proteomes" id="UP000708148"/>
    </source>
</evidence>
<keyword evidence="2" id="KW-0812">Transmembrane</keyword>
<feature type="transmembrane region" description="Helical" evidence="2">
    <location>
        <begin position="105"/>
        <end position="128"/>
    </location>
</feature>
<dbReference type="AlphaFoldDB" id="A0A8S1IU84"/>
<evidence type="ECO:0000256" key="2">
    <source>
        <dbReference type="SAM" id="Phobius"/>
    </source>
</evidence>
<evidence type="ECO:0000313" key="3">
    <source>
        <dbReference type="EMBL" id="CAD7698679.1"/>
    </source>
</evidence>
<organism evidence="3 4">
    <name type="scientific">Ostreobium quekettii</name>
    <dbReference type="NCBI Taxonomy" id="121088"/>
    <lineage>
        <taxon>Eukaryota</taxon>
        <taxon>Viridiplantae</taxon>
        <taxon>Chlorophyta</taxon>
        <taxon>core chlorophytes</taxon>
        <taxon>Ulvophyceae</taxon>
        <taxon>TCBD clade</taxon>
        <taxon>Bryopsidales</taxon>
        <taxon>Ostreobineae</taxon>
        <taxon>Ostreobiaceae</taxon>
        <taxon>Ostreobium</taxon>
    </lineage>
</organism>
<evidence type="ECO:0000256" key="1">
    <source>
        <dbReference type="SAM" id="MobiDB-lite"/>
    </source>
</evidence>
<keyword evidence="2" id="KW-1133">Transmembrane helix</keyword>
<dbReference type="EMBL" id="CAJHUC010000871">
    <property type="protein sequence ID" value="CAD7698679.1"/>
    <property type="molecule type" value="Genomic_DNA"/>
</dbReference>
<name>A0A8S1IU84_9CHLO</name>
<feature type="region of interest" description="Disordered" evidence="1">
    <location>
        <begin position="1"/>
        <end position="49"/>
    </location>
</feature>
<sequence>MAPDGPPSTPSTGAETSIDATALTPLLRDRGSACPAPEDASSTYPRSTSPFGEGVLITSHPIQDSDSDDGVQQEVWGELEWVPGWHVVQLDLPNLSWWQDLRPWAICWLLVSCVGGGLAIATAMVTVFNGGWNYLGVFGLTGSGIAFIAACVYLCRYISIQVWQQKQRVAGDPQVAFCLFCGWWQLAKQGRIGSLQAQMHAGINGHA</sequence>
<keyword evidence="4" id="KW-1185">Reference proteome</keyword>
<reference evidence="3" key="1">
    <citation type="submission" date="2020-12" db="EMBL/GenBank/DDBJ databases">
        <authorList>
            <person name="Iha C."/>
        </authorList>
    </citation>
    <scope>NUCLEOTIDE SEQUENCE</scope>
</reference>
<feature type="compositionally biased region" description="Polar residues" evidence="1">
    <location>
        <begin position="40"/>
        <end position="49"/>
    </location>
</feature>
<feature type="compositionally biased region" description="Polar residues" evidence="1">
    <location>
        <begin position="10"/>
        <end position="19"/>
    </location>
</feature>
<gene>
    <name evidence="3" type="ORF">OSTQU699_LOCUS4040</name>
</gene>
<proteinExistence type="predicted"/>
<comment type="caution">
    <text evidence="3">The sequence shown here is derived from an EMBL/GenBank/DDBJ whole genome shotgun (WGS) entry which is preliminary data.</text>
</comment>
<keyword evidence="2" id="KW-0472">Membrane</keyword>
<dbReference type="Proteomes" id="UP000708148">
    <property type="component" value="Unassembled WGS sequence"/>
</dbReference>